<evidence type="ECO:0000256" key="1">
    <source>
        <dbReference type="SAM" id="MobiDB-lite"/>
    </source>
</evidence>
<dbReference type="EMBL" id="CP049056">
    <property type="protein sequence ID" value="QIE53964.1"/>
    <property type="molecule type" value="Genomic_DNA"/>
</dbReference>
<evidence type="ECO:0000313" key="3">
    <source>
        <dbReference type="Proteomes" id="UP000503336"/>
    </source>
</evidence>
<sequence>MAGKRDEEKQAERAGRLAAALRRNLRRRKAQAKRREDLSGLDPNRTDTPLNRLDWAKDRSDD</sequence>
<dbReference type="RefSeq" id="WP_165093525.1">
    <property type="nucleotide sequence ID" value="NZ_CP049056.1"/>
</dbReference>
<organism evidence="2 3">
    <name type="scientific">Pikeienuella piscinae</name>
    <dbReference type="NCBI Taxonomy" id="2748098"/>
    <lineage>
        <taxon>Bacteria</taxon>
        <taxon>Pseudomonadati</taxon>
        <taxon>Pseudomonadota</taxon>
        <taxon>Alphaproteobacteria</taxon>
        <taxon>Rhodobacterales</taxon>
        <taxon>Paracoccaceae</taxon>
        <taxon>Pikeienuella</taxon>
    </lineage>
</organism>
<name>A0A7L5BVR7_9RHOB</name>
<accession>A0A7L5BVR7</accession>
<dbReference type="KEGG" id="hdh:G5B40_18595"/>
<protein>
    <submittedName>
        <fullName evidence="2">Uncharacterized protein</fullName>
    </submittedName>
</protein>
<keyword evidence="3" id="KW-1185">Reference proteome</keyword>
<reference evidence="2 3" key="1">
    <citation type="submission" date="2020-02" db="EMBL/GenBank/DDBJ databases">
        <title>complete genome sequence of Rhodobacteraceae bacterium.</title>
        <authorList>
            <person name="Park J."/>
            <person name="Kim Y.-S."/>
            <person name="Kim K.-H."/>
        </authorList>
    </citation>
    <scope>NUCLEOTIDE SEQUENCE [LARGE SCALE GENOMIC DNA]</scope>
    <source>
        <strain evidence="2 3">RR4-56</strain>
    </source>
</reference>
<gene>
    <name evidence="2" type="ORF">G5B40_18595</name>
</gene>
<dbReference type="Proteomes" id="UP000503336">
    <property type="component" value="Chromosome"/>
</dbReference>
<evidence type="ECO:0000313" key="2">
    <source>
        <dbReference type="EMBL" id="QIE53964.1"/>
    </source>
</evidence>
<dbReference type="AlphaFoldDB" id="A0A7L5BVR7"/>
<proteinExistence type="predicted"/>
<feature type="region of interest" description="Disordered" evidence="1">
    <location>
        <begin position="25"/>
        <end position="62"/>
    </location>
</feature>